<feature type="compositionally biased region" description="Basic and acidic residues" evidence="1">
    <location>
        <begin position="10"/>
        <end position="19"/>
    </location>
</feature>
<dbReference type="GO" id="GO:0006032">
    <property type="term" value="P:chitin catabolic process"/>
    <property type="evidence" value="ECO:0007669"/>
    <property type="project" value="TreeGrafter"/>
</dbReference>
<dbReference type="Proteomes" id="UP001321473">
    <property type="component" value="Unassembled WGS sequence"/>
</dbReference>
<gene>
    <name evidence="3" type="ORF">V5799_019052</name>
</gene>
<protein>
    <recommendedName>
        <fullName evidence="2">GH18 domain-containing protein</fullName>
    </recommendedName>
</protein>
<dbReference type="InterPro" id="IPR017853">
    <property type="entry name" value="GH"/>
</dbReference>
<evidence type="ECO:0000256" key="1">
    <source>
        <dbReference type="SAM" id="MobiDB-lite"/>
    </source>
</evidence>
<evidence type="ECO:0000259" key="2">
    <source>
        <dbReference type="Pfam" id="PF00704"/>
    </source>
</evidence>
<evidence type="ECO:0000313" key="3">
    <source>
        <dbReference type="EMBL" id="KAK8779604.1"/>
    </source>
</evidence>
<dbReference type="GO" id="GO:0005576">
    <property type="term" value="C:extracellular region"/>
    <property type="evidence" value="ECO:0007669"/>
    <property type="project" value="TreeGrafter"/>
</dbReference>
<feature type="region of interest" description="Disordered" evidence="1">
    <location>
        <begin position="847"/>
        <end position="868"/>
    </location>
</feature>
<dbReference type="InterPro" id="IPR001223">
    <property type="entry name" value="Glyco_hydro18_cat"/>
</dbReference>
<dbReference type="SUPFAM" id="SSF51445">
    <property type="entry name" value="(Trans)glycosidases"/>
    <property type="match status" value="1"/>
</dbReference>
<accession>A0AAQ4EXG2</accession>
<sequence>MPNGAMGAYDSHDAHDNVEIRNWPQSDVESVSLKGSIHRRHMEAPTVKPRRAKPRTHKTTHKHALRSNKEKSNAPRSHHRVPEQQKSFRETYKKKASKKTQPTPTTTEESNGPVKGLKPGGISNHLLCFMSENATDKMHMPAEFCTHLVFKDLIFSKQSRNFAPSGNSTTGFEEFMSLRERFVTTKFAVALNPGMVRELLDYADRDERSLSALSSQLAKWISQNELNGVAITGQLFMTPRQRGMTKVLKSIQDDLAQLGEPKPALIFSGYASPDQYTEKVVLNRIREYLRIADIFVVETHYHEDEQFCRLVYPSIFVRVDDTPSSIPVKTALLWMEMVKEEEDSMNGTHNMCFSLDMSTMSFDVAANSRPVVGGWCTGRKWINYGDMCGTSVWVTPDEDSVALSTSRRKPQTWVAYDSEEAIKQKVSRAMDVFHGVCVAAFHVDHDDSAAACDGVNRFPRLQAVREVQKHHVEKEFYGVEKKAPPRSEERERSKASPKGPAVLCVAGDLTSDLDHYPTMHCTHLVYKDMVFFSEHKWFMPKENEQSFQQFKELRASSQLPMLVGVSAEQLSDFYARLWRNPPKMGHFARSAIEWLNLHGFDGIALVDQEVKSADVGKRYFHVVKRLHDEFKNSERKLLIVVGLSILDHEKTAEDVAEHLENIARYSDYLILETHRKKHSGPCKVSLPSSFLEDSTFTESVPIRTALAWMRILHVENETSAQLCVSFNMAALNFKTRKENMTCKTERWSNFRDVCSSKDGFEAPVRVDGALSVYRNNKNAWQMYDDEDSLREKVERAVTLYPSLCVAAYYLEYEDSMGLCRPKFSRLSEIAQTLKKGPVDNLVELKPRFHDGDTRGRHGEAEVTSKPAEEEKAARSHNLICIMTEKTSVREQFPEEACDFVVYMDLVYNGHEDKLVPKTNGSGFELFSAMAANGSGNHLVAVSHEDIRECVDKWKDPLALSHFVITTSSWITKNNLDGLAFLGLHVASDAMPTVYKMLQKFHEAFKENRPRTLLLMYGIQVRNFKTTSVELLQSLQKIAKVVDYTILETHHSRNSTTCNALLPTSFREYSDMADSLPVVTALEWIKQLQSNLVPMPNVCFSLSLATLHYTLKTAANNVGAPCDTEALVPYNKTCVGGSWAGPIQDDRAIASYHYNSNQWQSFLTPDSITKMMRLALKVNPSVCVAAYYVDYEDYTGVCSGNQTFPRLTAVRHVLNQVRNR</sequence>
<dbReference type="GO" id="GO:0005975">
    <property type="term" value="P:carbohydrate metabolic process"/>
    <property type="evidence" value="ECO:0007669"/>
    <property type="project" value="InterPro"/>
</dbReference>
<dbReference type="Gene3D" id="3.10.50.10">
    <property type="match status" value="3"/>
</dbReference>
<dbReference type="InterPro" id="IPR050314">
    <property type="entry name" value="Glycosyl_Hydrlase_18"/>
</dbReference>
<feature type="compositionally biased region" description="Basic and acidic residues" evidence="1">
    <location>
        <begin position="80"/>
        <end position="93"/>
    </location>
</feature>
<dbReference type="Pfam" id="PF00704">
    <property type="entry name" value="Glyco_hydro_18"/>
    <property type="match status" value="1"/>
</dbReference>
<dbReference type="PANTHER" id="PTHR11177">
    <property type="entry name" value="CHITINASE"/>
    <property type="match status" value="1"/>
</dbReference>
<dbReference type="Gene3D" id="3.20.20.80">
    <property type="entry name" value="Glycosidases"/>
    <property type="match status" value="3"/>
</dbReference>
<name>A0AAQ4EXG2_AMBAM</name>
<keyword evidence="4" id="KW-1185">Reference proteome</keyword>
<reference evidence="3 4" key="1">
    <citation type="journal article" date="2023" name="Arcadia Sci">
        <title>De novo assembly of a long-read Amblyomma americanum tick genome.</title>
        <authorList>
            <person name="Chou S."/>
            <person name="Poskanzer K.E."/>
            <person name="Rollins M."/>
            <person name="Thuy-Boun P.S."/>
        </authorList>
    </citation>
    <scope>NUCLEOTIDE SEQUENCE [LARGE SCALE GENOMIC DNA]</scope>
    <source>
        <strain evidence="3">F_SG_1</strain>
        <tissue evidence="3">Salivary glands</tissue>
    </source>
</reference>
<comment type="caution">
    <text evidence="3">The sequence shown here is derived from an EMBL/GenBank/DDBJ whole genome shotgun (WGS) entry which is preliminary data.</text>
</comment>
<dbReference type="GO" id="GO:0004568">
    <property type="term" value="F:chitinase activity"/>
    <property type="evidence" value="ECO:0007669"/>
    <property type="project" value="TreeGrafter"/>
</dbReference>
<organism evidence="3 4">
    <name type="scientific">Amblyomma americanum</name>
    <name type="common">Lone star tick</name>
    <dbReference type="NCBI Taxonomy" id="6943"/>
    <lineage>
        <taxon>Eukaryota</taxon>
        <taxon>Metazoa</taxon>
        <taxon>Ecdysozoa</taxon>
        <taxon>Arthropoda</taxon>
        <taxon>Chelicerata</taxon>
        <taxon>Arachnida</taxon>
        <taxon>Acari</taxon>
        <taxon>Parasitiformes</taxon>
        <taxon>Ixodida</taxon>
        <taxon>Ixodoidea</taxon>
        <taxon>Ixodidae</taxon>
        <taxon>Amblyomminae</taxon>
        <taxon>Amblyomma</taxon>
    </lineage>
</organism>
<dbReference type="AlphaFoldDB" id="A0AAQ4EXG2"/>
<dbReference type="GO" id="GO:0008061">
    <property type="term" value="F:chitin binding"/>
    <property type="evidence" value="ECO:0007669"/>
    <property type="project" value="TreeGrafter"/>
</dbReference>
<dbReference type="InterPro" id="IPR029070">
    <property type="entry name" value="Chitinase_insertion_sf"/>
</dbReference>
<feature type="domain" description="GH18" evidence="2">
    <location>
        <begin position="516"/>
        <end position="794"/>
    </location>
</feature>
<proteinExistence type="predicted"/>
<feature type="region of interest" description="Disordered" evidence="1">
    <location>
        <begin position="1"/>
        <end position="117"/>
    </location>
</feature>
<dbReference type="EMBL" id="JARKHS020009641">
    <property type="protein sequence ID" value="KAK8779604.1"/>
    <property type="molecule type" value="Genomic_DNA"/>
</dbReference>
<feature type="compositionally biased region" description="Basic residues" evidence="1">
    <location>
        <begin position="48"/>
        <end position="66"/>
    </location>
</feature>
<evidence type="ECO:0000313" key="4">
    <source>
        <dbReference type="Proteomes" id="UP001321473"/>
    </source>
</evidence>
<dbReference type="PANTHER" id="PTHR11177:SF144">
    <property type="entry name" value="CHITINASE 5"/>
    <property type="match status" value="1"/>
</dbReference>